<dbReference type="InterPro" id="IPR016039">
    <property type="entry name" value="Thiolase-like"/>
</dbReference>
<dbReference type="Pfam" id="PF00108">
    <property type="entry name" value="Thiolase_N"/>
    <property type="match status" value="1"/>
</dbReference>
<evidence type="ECO:0000256" key="3">
    <source>
        <dbReference type="ARBA" id="ARBA00023315"/>
    </source>
</evidence>
<dbReference type="InterPro" id="IPR020617">
    <property type="entry name" value="Thiolase_C"/>
</dbReference>
<dbReference type="SUPFAM" id="SSF53901">
    <property type="entry name" value="Thiolase-like"/>
    <property type="match status" value="2"/>
</dbReference>
<dbReference type="PANTHER" id="PTHR42689">
    <property type="entry name" value="ACETYL-COA ACYLTRANSFERASE FADA2 (3-KETOACYL-COA THIOLASE) (BETA-KETOTHIOLASE)-RELATED"/>
    <property type="match status" value="1"/>
</dbReference>
<dbReference type="InterPro" id="IPR050521">
    <property type="entry name" value="3-ketoacyl-CoA_Thiolase"/>
</dbReference>
<organism evidence="7 8">
    <name type="scientific">Naegleria lovaniensis</name>
    <name type="common">Amoeba</name>
    <dbReference type="NCBI Taxonomy" id="51637"/>
    <lineage>
        <taxon>Eukaryota</taxon>
        <taxon>Discoba</taxon>
        <taxon>Heterolobosea</taxon>
        <taxon>Tetramitia</taxon>
        <taxon>Eutetramitia</taxon>
        <taxon>Vahlkampfiidae</taxon>
        <taxon>Naegleria</taxon>
    </lineage>
</organism>
<proteinExistence type="inferred from homology"/>
<dbReference type="Gene3D" id="3.40.47.10">
    <property type="match status" value="1"/>
</dbReference>
<evidence type="ECO:0000256" key="4">
    <source>
        <dbReference type="RuleBase" id="RU003557"/>
    </source>
</evidence>
<dbReference type="AlphaFoldDB" id="A0AA88KLD1"/>
<keyword evidence="2 4" id="KW-0808">Transferase</keyword>
<evidence type="ECO:0000313" key="8">
    <source>
        <dbReference type="Proteomes" id="UP000816034"/>
    </source>
</evidence>
<dbReference type="CDD" id="cd00751">
    <property type="entry name" value="thiolase"/>
    <property type="match status" value="1"/>
</dbReference>
<reference evidence="7 8" key="1">
    <citation type="journal article" date="2018" name="BMC Genomics">
        <title>The genome of Naegleria lovaniensis, the basis for a comparative approach to unravel pathogenicity factors of the human pathogenic amoeba N. fowleri.</title>
        <authorList>
            <person name="Liechti N."/>
            <person name="Schurch N."/>
            <person name="Bruggmann R."/>
            <person name="Wittwer M."/>
        </authorList>
    </citation>
    <scope>NUCLEOTIDE SEQUENCE [LARGE SCALE GENOMIC DNA]</scope>
    <source>
        <strain evidence="7 8">ATCC 30569</strain>
    </source>
</reference>
<dbReference type="NCBIfam" id="TIGR01930">
    <property type="entry name" value="AcCoA-C-Actrans"/>
    <property type="match status" value="1"/>
</dbReference>
<comment type="similarity">
    <text evidence="1 4">Belongs to the thiolase-like superfamily. Thiolase family.</text>
</comment>
<dbReference type="PROSITE" id="PS00098">
    <property type="entry name" value="THIOLASE_1"/>
    <property type="match status" value="1"/>
</dbReference>
<dbReference type="GeneID" id="68100366"/>
<evidence type="ECO:0008006" key="9">
    <source>
        <dbReference type="Google" id="ProtNLM"/>
    </source>
</evidence>
<feature type="domain" description="Thiolase N-terminal" evidence="5">
    <location>
        <begin position="70"/>
        <end position="344"/>
    </location>
</feature>
<gene>
    <name evidence="7" type="ORF">C9374_007912</name>
</gene>
<evidence type="ECO:0000256" key="2">
    <source>
        <dbReference type="ARBA" id="ARBA00022679"/>
    </source>
</evidence>
<name>A0AA88KLD1_NAELO</name>
<keyword evidence="3 4" id="KW-0012">Acyltransferase</keyword>
<comment type="caution">
    <text evidence="7">The sequence shown here is derived from an EMBL/GenBank/DDBJ whole genome shotgun (WGS) entry which is preliminary data.</text>
</comment>
<dbReference type="InterPro" id="IPR020616">
    <property type="entry name" value="Thiolase_N"/>
</dbReference>
<dbReference type="InterPro" id="IPR002155">
    <property type="entry name" value="Thiolase"/>
</dbReference>
<accession>A0AA88KLD1</accession>
<dbReference type="Pfam" id="PF02803">
    <property type="entry name" value="Thiolase_C"/>
    <property type="match status" value="1"/>
</dbReference>
<dbReference type="RefSeq" id="XP_044546026.1">
    <property type="nucleotide sequence ID" value="XM_044697930.1"/>
</dbReference>
<protein>
    <recommendedName>
        <fullName evidence="9">Acetyl-CoA C-acyltransferase</fullName>
    </recommendedName>
</protein>
<evidence type="ECO:0000256" key="1">
    <source>
        <dbReference type="ARBA" id="ARBA00010982"/>
    </source>
</evidence>
<dbReference type="PANTHER" id="PTHR42689:SF1">
    <property type="entry name" value="ACETYL-COA ACYLTRANSFERASE FADA2 (3-KETOACYL-COA THIOLASE) (BETA-KETOTHIOLASE)-RELATED"/>
    <property type="match status" value="1"/>
</dbReference>
<dbReference type="GO" id="GO:0005829">
    <property type="term" value="C:cytosol"/>
    <property type="evidence" value="ECO:0007669"/>
    <property type="project" value="TreeGrafter"/>
</dbReference>
<evidence type="ECO:0000313" key="7">
    <source>
        <dbReference type="EMBL" id="KAG2378764.1"/>
    </source>
</evidence>
<sequence length="498" mass="53169">MSSSSSCRRLSMLQQHLFPSSSSLGTVGNFNHHDQSTCSFSEHHGLEESMIGFNETSASVNSSTTKRKAVIVCGARTPFVKAFGDLMEVDSIGLGVSAVEGLLKKSKLDPNLIDEIIWGNVVLNTKAPNVAREIVIDLNLPKKITGVTVSRACLSGLEAILQGIRLIEHGQAEVVVAGGSDSMSNGEMALPRNLTLALGKYNYGKDKGTMKGLIQLFKDAGSPLSWIPTPPAIAERSTGKTMGYHADMMADLNKVTRNTQDEFAAQSHKNAAKARREGKLDEEIVPVRLKNGKVISRDNLIREDSDASKMSKLKPVFRKTGTVTAASSSPLTDGASCVLVMSEEKARELGYPVDIRISSYATTAVDPYPQLLLAPVLAFPKVLDGAGITLDQVDLFEIHEAFAAQVLSTTACLASDEFCQKRLGRSKAIGVIPPEKLNINGSSIAIGHPFSATGGRLVTSAMNELRRTGKKYAILSVCAAGGLGGVALVERVSDNNKQ</sequence>
<dbReference type="EMBL" id="PYSW02000031">
    <property type="protein sequence ID" value="KAG2378764.1"/>
    <property type="molecule type" value="Genomic_DNA"/>
</dbReference>
<dbReference type="GO" id="GO:0016747">
    <property type="term" value="F:acyltransferase activity, transferring groups other than amino-acyl groups"/>
    <property type="evidence" value="ECO:0007669"/>
    <property type="project" value="InterPro"/>
</dbReference>
<dbReference type="Proteomes" id="UP000816034">
    <property type="component" value="Unassembled WGS sequence"/>
</dbReference>
<keyword evidence="8" id="KW-1185">Reference proteome</keyword>
<feature type="domain" description="Thiolase C-terminal" evidence="6">
    <location>
        <begin position="355"/>
        <end position="490"/>
    </location>
</feature>
<dbReference type="InterPro" id="IPR020615">
    <property type="entry name" value="Thiolase_acyl_enz_int_AS"/>
</dbReference>
<evidence type="ECO:0000259" key="6">
    <source>
        <dbReference type="Pfam" id="PF02803"/>
    </source>
</evidence>
<evidence type="ECO:0000259" key="5">
    <source>
        <dbReference type="Pfam" id="PF00108"/>
    </source>
</evidence>